<evidence type="ECO:0000313" key="1">
    <source>
        <dbReference type="EMBL" id="MEQ2240570.1"/>
    </source>
</evidence>
<dbReference type="EMBL" id="JAHRIQ010059419">
    <property type="protein sequence ID" value="MEQ2240570.1"/>
    <property type="molecule type" value="Genomic_DNA"/>
</dbReference>
<reference evidence="1 2" key="1">
    <citation type="submission" date="2021-06" db="EMBL/GenBank/DDBJ databases">
        <authorList>
            <person name="Palmer J.M."/>
        </authorList>
    </citation>
    <scope>NUCLEOTIDE SEQUENCE [LARGE SCALE GENOMIC DNA]</scope>
    <source>
        <strain evidence="2">if_2019</strain>
        <tissue evidence="1">Muscle</tissue>
    </source>
</reference>
<proteinExistence type="predicted"/>
<accession>A0ABV0U5V9</accession>
<protein>
    <submittedName>
        <fullName evidence="1">Uncharacterized protein</fullName>
    </submittedName>
</protein>
<gene>
    <name evidence="1" type="ORF">ILYODFUR_016411</name>
</gene>
<dbReference type="Proteomes" id="UP001482620">
    <property type="component" value="Unassembled WGS sequence"/>
</dbReference>
<evidence type="ECO:0000313" key="2">
    <source>
        <dbReference type="Proteomes" id="UP001482620"/>
    </source>
</evidence>
<name>A0ABV0U5V9_9TELE</name>
<sequence length="127" mass="14613">MCVCFCPSLEICSSDSSCLSSDQLPPIINNLMISISMNISEFYSKLYFCRIFTAIFQLFVHDFNSLICVDWFILSLLFYFEIHFLKESGFQSRKRTIRNIRHVLHLFVTSRSSNESAATPSCSDSIP</sequence>
<keyword evidence="2" id="KW-1185">Reference proteome</keyword>
<comment type="caution">
    <text evidence="1">The sequence shown here is derived from an EMBL/GenBank/DDBJ whole genome shotgun (WGS) entry which is preliminary data.</text>
</comment>
<organism evidence="1 2">
    <name type="scientific">Ilyodon furcidens</name>
    <name type="common">goldbreast splitfin</name>
    <dbReference type="NCBI Taxonomy" id="33524"/>
    <lineage>
        <taxon>Eukaryota</taxon>
        <taxon>Metazoa</taxon>
        <taxon>Chordata</taxon>
        <taxon>Craniata</taxon>
        <taxon>Vertebrata</taxon>
        <taxon>Euteleostomi</taxon>
        <taxon>Actinopterygii</taxon>
        <taxon>Neopterygii</taxon>
        <taxon>Teleostei</taxon>
        <taxon>Neoteleostei</taxon>
        <taxon>Acanthomorphata</taxon>
        <taxon>Ovalentaria</taxon>
        <taxon>Atherinomorphae</taxon>
        <taxon>Cyprinodontiformes</taxon>
        <taxon>Goodeidae</taxon>
        <taxon>Ilyodon</taxon>
    </lineage>
</organism>